<dbReference type="GO" id="GO:0015074">
    <property type="term" value="P:DNA integration"/>
    <property type="evidence" value="ECO:0007669"/>
    <property type="project" value="InterPro"/>
</dbReference>
<keyword evidence="3" id="KW-1185">Reference proteome</keyword>
<dbReference type="EMBL" id="FQXV01000015">
    <property type="protein sequence ID" value="SHI20543.1"/>
    <property type="molecule type" value="Genomic_DNA"/>
</dbReference>
<dbReference type="InterPro" id="IPR012337">
    <property type="entry name" value="RNaseH-like_sf"/>
</dbReference>
<dbReference type="OrthoDB" id="1822268at2"/>
<dbReference type="AlphaFoldDB" id="A0A1M5Z9I2"/>
<organism evidence="2 3">
    <name type="scientific">Sporobacter termitidis DSM 10068</name>
    <dbReference type="NCBI Taxonomy" id="1123282"/>
    <lineage>
        <taxon>Bacteria</taxon>
        <taxon>Bacillati</taxon>
        <taxon>Bacillota</taxon>
        <taxon>Clostridia</taxon>
        <taxon>Eubacteriales</taxon>
        <taxon>Oscillospiraceae</taxon>
        <taxon>Sporobacter</taxon>
    </lineage>
</organism>
<feature type="domain" description="Integrase catalytic" evidence="1">
    <location>
        <begin position="1"/>
        <end position="92"/>
    </location>
</feature>
<sequence length="99" mass="11700">RGCQYTSKDYKRLLSSNSILGSMSRKGNPYDNAPMESFFQTLKTEYLYKIAFSTIEQAERCLKQWIDVYYNCRRLHSALGYKSPLFYEISRYHPFNLSA</sequence>
<accession>A0A1M5Z9I2</accession>
<evidence type="ECO:0000313" key="3">
    <source>
        <dbReference type="Proteomes" id="UP000183995"/>
    </source>
</evidence>
<gene>
    <name evidence="2" type="ORF">SAMN02745823_03375</name>
</gene>
<dbReference type="InterPro" id="IPR050900">
    <property type="entry name" value="Transposase_IS3/IS150/IS904"/>
</dbReference>
<feature type="non-terminal residue" evidence="2">
    <location>
        <position position="1"/>
    </location>
</feature>
<evidence type="ECO:0000259" key="1">
    <source>
        <dbReference type="PROSITE" id="PS50994"/>
    </source>
</evidence>
<dbReference type="InterPro" id="IPR036397">
    <property type="entry name" value="RNaseH_sf"/>
</dbReference>
<dbReference type="RefSeq" id="WP_143162394.1">
    <property type="nucleotide sequence ID" value="NZ_FQXV01000015.1"/>
</dbReference>
<dbReference type="Proteomes" id="UP000183995">
    <property type="component" value="Unassembled WGS sequence"/>
</dbReference>
<dbReference type="Gene3D" id="3.30.420.10">
    <property type="entry name" value="Ribonuclease H-like superfamily/Ribonuclease H"/>
    <property type="match status" value="1"/>
</dbReference>
<dbReference type="InterPro" id="IPR001584">
    <property type="entry name" value="Integrase_cat-core"/>
</dbReference>
<evidence type="ECO:0000313" key="2">
    <source>
        <dbReference type="EMBL" id="SHI20543.1"/>
    </source>
</evidence>
<protein>
    <submittedName>
        <fullName evidence="2">Integrase core domain-containing protein</fullName>
    </submittedName>
</protein>
<dbReference type="PANTHER" id="PTHR46889">
    <property type="entry name" value="TRANSPOSASE INSF FOR INSERTION SEQUENCE IS3B-RELATED"/>
    <property type="match status" value="1"/>
</dbReference>
<reference evidence="2 3" key="1">
    <citation type="submission" date="2016-11" db="EMBL/GenBank/DDBJ databases">
        <authorList>
            <person name="Jaros S."/>
            <person name="Januszkiewicz K."/>
            <person name="Wedrychowicz H."/>
        </authorList>
    </citation>
    <scope>NUCLEOTIDE SEQUENCE [LARGE SCALE GENOMIC DNA]</scope>
    <source>
        <strain evidence="2 3">DSM 10068</strain>
    </source>
</reference>
<dbReference type="PANTHER" id="PTHR46889:SF4">
    <property type="entry name" value="TRANSPOSASE INSO FOR INSERTION SEQUENCE ELEMENT IS911B-RELATED"/>
    <property type="match status" value="1"/>
</dbReference>
<proteinExistence type="predicted"/>
<dbReference type="Pfam" id="PF13683">
    <property type="entry name" value="rve_3"/>
    <property type="match status" value="1"/>
</dbReference>
<name>A0A1M5Z9I2_9FIRM</name>
<dbReference type="GO" id="GO:0003676">
    <property type="term" value="F:nucleic acid binding"/>
    <property type="evidence" value="ECO:0007669"/>
    <property type="project" value="InterPro"/>
</dbReference>
<dbReference type="SUPFAM" id="SSF53098">
    <property type="entry name" value="Ribonuclease H-like"/>
    <property type="match status" value="1"/>
</dbReference>
<dbReference type="PROSITE" id="PS50994">
    <property type="entry name" value="INTEGRASE"/>
    <property type="match status" value="1"/>
</dbReference>